<feature type="compositionally biased region" description="Polar residues" evidence="1">
    <location>
        <begin position="711"/>
        <end position="722"/>
    </location>
</feature>
<protein>
    <submittedName>
        <fullName evidence="3">Glycerol-3-phosphate acyltransferase 1, mitochondrial</fullName>
    </submittedName>
</protein>
<sequence length="1118" mass="126394">MATQKATDPLTPNMQAVFAKWENRGPRDGGGDSSLGGENQIKWDQVGQLADKITQDGRAKWRERYGDSVRPMAHRRAKQRSKRPAAIPLEEMTSNVIAEFKSKPMITPESLMVTRPYMGKGCSCMPVSQVDFSTQEAVKLGFRNVLDLEIRGRNWKEKYFANIVYAVRKRTNHVYPDVSPVCEAIAQEDAESKADTKSKSVSAEKRAQRIVEVMKSTMTGRLTGFVAWILTKIFPNLLRAILVHKGQIDVIKRASERGLPMIYLPLHRSHLDYVLMTFIFWHYKIKTPYVAAGINLNIPVFGPIMKSLGGFFIRRKLDKKNGKKDMVYRSILHIGLPKKPETFIGAIKALLKVCRTQYGCVRVDFCQPFSLKEYLQNTQSSQSSVQGSEPNSDSELSPDSDPSTPPVIWRHGSMSSLYGTDVGEENRQLVKSLAEHITYTGTQSTALMSTNLLAFLLLKKHRQGVEKSQLAEDMDWLISELKVRQRDVGFTGEPEEVIHYASLLLGENLVTRTTESSPPAVFYKPNKELAAIVELSYYSNAVLSPFVLESVISCAVISCCDVSLDNTPGHVTCSATREEILATAVEICQLLQYEFIFVSPCKQLEEVLAEELDQMICMEIIQVKETLCEDQYSTYEKGWAQRLSANMEWRDEEDEDDLVFQQTCQGLPKKPETFIGAIKALLKVCRTQYGCVRVDFCQPFSLKEYLQNTQSSQSSVQGSEPNSDGELSPDSDPSTPPVIWRHGSMSSLYGTDVGEENRQLVKSLAEHITYTGTQSTALMSTNLLAFLLLKKYRQGVEKSQLAEDMDWLISELKVRQRDVGFTGEPEEVIHYASLLLGENLVTRTTESSPPAVFYKPNKELAAIVELSYYSNAVLSPFVLESVISCAVISCCDVSLDNTPGHVTCSATREEILATAVEICQLLQYEFIFVSPCKQLEEVLAEELDQMICMEIIQVKETLCEDQYSTYEKGWAQRLSANMEWRDEEDEDDLVFQQTCQVNMDRPDCVEKLRFFHQVLAPFLESYYVTACQIHRGLHSQLIESDFLHNIHIEAKKRVYENLASSEESVVLDSLKNALKSFSDLKIIDIYCVGNLRMVELHDHFEVKEKLIKYIELLEVLKG</sequence>
<dbReference type="SUPFAM" id="SSF69593">
    <property type="entry name" value="Glycerol-3-phosphate (1)-acyltransferase"/>
    <property type="match status" value="1"/>
</dbReference>
<dbReference type="Pfam" id="PF19277">
    <property type="entry name" value="GPAT_C"/>
    <property type="match status" value="2"/>
</dbReference>
<feature type="region of interest" description="Disordered" evidence="1">
    <location>
        <begin position="711"/>
        <end position="740"/>
    </location>
</feature>
<feature type="domain" description="Phospholipid/glycerol acyltransferase" evidence="2">
    <location>
        <begin position="261"/>
        <end position="374"/>
    </location>
</feature>
<reference evidence="3" key="1">
    <citation type="journal article" date="2012" name="Nature">
        <title>The oyster genome reveals stress adaptation and complexity of shell formation.</title>
        <authorList>
            <person name="Zhang G."/>
            <person name="Fang X."/>
            <person name="Guo X."/>
            <person name="Li L."/>
            <person name="Luo R."/>
            <person name="Xu F."/>
            <person name="Yang P."/>
            <person name="Zhang L."/>
            <person name="Wang X."/>
            <person name="Qi H."/>
            <person name="Xiong Z."/>
            <person name="Que H."/>
            <person name="Xie Y."/>
            <person name="Holland P.W."/>
            <person name="Paps J."/>
            <person name="Zhu Y."/>
            <person name="Wu F."/>
            <person name="Chen Y."/>
            <person name="Wang J."/>
            <person name="Peng C."/>
            <person name="Meng J."/>
            <person name="Yang L."/>
            <person name="Liu J."/>
            <person name="Wen B."/>
            <person name="Zhang N."/>
            <person name="Huang Z."/>
            <person name="Zhu Q."/>
            <person name="Feng Y."/>
            <person name="Mount A."/>
            <person name="Hedgecock D."/>
            <person name="Xu Z."/>
            <person name="Liu Y."/>
            <person name="Domazet-Loso T."/>
            <person name="Du Y."/>
            <person name="Sun X."/>
            <person name="Zhang S."/>
            <person name="Liu B."/>
            <person name="Cheng P."/>
            <person name="Jiang X."/>
            <person name="Li J."/>
            <person name="Fan D."/>
            <person name="Wang W."/>
            <person name="Fu W."/>
            <person name="Wang T."/>
            <person name="Wang B."/>
            <person name="Zhang J."/>
            <person name="Peng Z."/>
            <person name="Li Y."/>
            <person name="Li N."/>
            <person name="Wang J."/>
            <person name="Chen M."/>
            <person name="He Y."/>
            <person name="Tan F."/>
            <person name="Song X."/>
            <person name="Zheng Q."/>
            <person name="Huang R."/>
            <person name="Yang H."/>
            <person name="Du X."/>
            <person name="Chen L."/>
            <person name="Yang M."/>
            <person name="Gaffney P.M."/>
            <person name="Wang S."/>
            <person name="Luo L."/>
            <person name="She Z."/>
            <person name="Ming Y."/>
            <person name="Huang W."/>
            <person name="Zhang S."/>
            <person name="Huang B."/>
            <person name="Zhang Y."/>
            <person name="Qu T."/>
            <person name="Ni P."/>
            <person name="Miao G."/>
            <person name="Wang J."/>
            <person name="Wang Q."/>
            <person name="Steinberg C.E."/>
            <person name="Wang H."/>
            <person name="Li N."/>
            <person name="Qian L."/>
            <person name="Zhang G."/>
            <person name="Li Y."/>
            <person name="Yang H."/>
            <person name="Liu X."/>
            <person name="Wang J."/>
            <person name="Yin Y."/>
            <person name="Wang J."/>
        </authorList>
    </citation>
    <scope>NUCLEOTIDE SEQUENCE [LARGE SCALE GENOMIC DNA]</scope>
    <source>
        <strain evidence="3">05x7-T-G4-1.051#20</strain>
    </source>
</reference>
<dbReference type="AlphaFoldDB" id="K1PMP0"/>
<dbReference type="InterPro" id="IPR022284">
    <property type="entry name" value="GPAT/DHAPAT"/>
</dbReference>
<dbReference type="PANTHER" id="PTHR12563:SF23">
    <property type="entry name" value="BCDNA.GH07066"/>
    <property type="match status" value="1"/>
</dbReference>
<dbReference type="GO" id="GO:0006072">
    <property type="term" value="P:glycerol-3-phosphate metabolic process"/>
    <property type="evidence" value="ECO:0007669"/>
    <property type="project" value="TreeGrafter"/>
</dbReference>
<dbReference type="GO" id="GO:0019432">
    <property type="term" value="P:triglyceride biosynthetic process"/>
    <property type="evidence" value="ECO:0007669"/>
    <property type="project" value="TreeGrafter"/>
</dbReference>
<dbReference type="Pfam" id="PF01553">
    <property type="entry name" value="Acyltransferase"/>
    <property type="match status" value="1"/>
</dbReference>
<dbReference type="InterPro" id="IPR045520">
    <property type="entry name" value="GPAT/DHAPAT_C"/>
</dbReference>
<feature type="region of interest" description="Disordered" evidence="1">
    <location>
        <begin position="21"/>
        <end position="40"/>
    </location>
</feature>
<keyword evidence="3" id="KW-0012">Acyltransferase</keyword>
<keyword evidence="3" id="KW-0808">Transferase</keyword>
<evidence type="ECO:0000256" key="1">
    <source>
        <dbReference type="SAM" id="MobiDB-lite"/>
    </source>
</evidence>
<dbReference type="EMBL" id="JH816266">
    <property type="protein sequence ID" value="EKC20099.1"/>
    <property type="molecule type" value="Genomic_DNA"/>
</dbReference>
<dbReference type="GO" id="GO:0006631">
    <property type="term" value="P:fatty acid metabolic process"/>
    <property type="evidence" value="ECO:0007669"/>
    <property type="project" value="TreeGrafter"/>
</dbReference>
<dbReference type="GO" id="GO:0031966">
    <property type="term" value="C:mitochondrial membrane"/>
    <property type="evidence" value="ECO:0007669"/>
    <property type="project" value="TreeGrafter"/>
</dbReference>
<gene>
    <name evidence="3" type="ORF">CGI_10006849</name>
</gene>
<dbReference type="GO" id="GO:0004366">
    <property type="term" value="F:glycerol-3-phosphate O-acyltransferase activity"/>
    <property type="evidence" value="ECO:0007669"/>
    <property type="project" value="TreeGrafter"/>
</dbReference>
<dbReference type="PANTHER" id="PTHR12563">
    <property type="entry name" value="GLYCEROL-3-PHOSPHATE ACYLTRANSFERASE"/>
    <property type="match status" value="1"/>
</dbReference>
<dbReference type="GO" id="GO:0008654">
    <property type="term" value="P:phospholipid biosynthetic process"/>
    <property type="evidence" value="ECO:0007669"/>
    <property type="project" value="TreeGrafter"/>
</dbReference>
<organism evidence="3">
    <name type="scientific">Magallana gigas</name>
    <name type="common">Pacific oyster</name>
    <name type="synonym">Crassostrea gigas</name>
    <dbReference type="NCBI Taxonomy" id="29159"/>
    <lineage>
        <taxon>Eukaryota</taxon>
        <taxon>Metazoa</taxon>
        <taxon>Spiralia</taxon>
        <taxon>Lophotrochozoa</taxon>
        <taxon>Mollusca</taxon>
        <taxon>Bivalvia</taxon>
        <taxon>Autobranchia</taxon>
        <taxon>Pteriomorphia</taxon>
        <taxon>Ostreida</taxon>
        <taxon>Ostreoidea</taxon>
        <taxon>Ostreidae</taxon>
        <taxon>Magallana</taxon>
    </lineage>
</organism>
<dbReference type="SMART" id="SM00563">
    <property type="entry name" value="PlsC"/>
    <property type="match status" value="1"/>
</dbReference>
<feature type="region of interest" description="Disordered" evidence="1">
    <location>
        <begin position="380"/>
        <end position="408"/>
    </location>
</feature>
<evidence type="ECO:0000259" key="2">
    <source>
        <dbReference type="SMART" id="SM00563"/>
    </source>
</evidence>
<accession>K1PMP0</accession>
<dbReference type="HOGENOM" id="CLU_280789_0_0_1"/>
<feature type="compositionally biased region" description="Basic and acidic residues" evidence="1">
    <location>
        <begin position="21"/>
        <end position="30"/>
    </location>
</feature>
<proteinExistence type="predicted"/>
<feature type="compositionally biased region" description="Low complexity" evidence="1">
    <location>
        <begin position="388"/>
        <end position="402"/>
    </location>
</feature>
<evidence type="ECO:0000313" key="3">
    <source>
        <dbReference type="EMBL" id="EKC20099.1"/>
    </source>
</evidence>
<name>K1PMP0_MAGGI</name>
<dbReference type="InterPro" id="IPR002123">
    <property type="entry name" value="Plipid/glycerol_acylTrfase"/>
</dbReference>
<dbReference type="InParanoid" id="K1PMP0"/>